<proteinExistence type="predicted"/>
<dbReference type="OrthoDB" id="3543113at2759"/>
<dbReference type="RefSeq" id="XP_040762416.1">
    <property type="nucleotide sequence ID" value="XM_040911643.1"/>
</dbReference>
<accession>A0A165DE16</accession>
<evidence type="ECO:0000313" key="3">
    <source>
        <dbReference type="Proteomes" id="UP000076871"/>
    </source>
</evidence>
<sequence>MDQDEPAEKIRPKSKVNDDLAEYSLHGDDDDAMPEADKRQELEILRTDNLLVAAKTGDKIPQLESVQMDRLKTLLELYICLSLSEDHIAAPRIPVSYLGESPLSFPYAQRWPGRLDSSLKLAHSSGSYSHQAPIMLRRDGFTLPSHSAEAHSQAPTLTTSMHGCSPVFTNDYILHEIFSYINMWEKATLSRAALVSRAFIEPAIRVLWRNLYSFAPLFKLLSGSIKHVSQPLDPEIEYTLSSEILEDEWARFQIYALYVHSLILTAFQVGGRVRSERLHPSAFPILFRKAGSKPILPHLETLRWCDSDHECIYTDLIPFVTPSLRHMDLQCERYQQRLHSNALHDLLGAASSIAPLLRRLTLVMTPSASVCLEPIAESTALETLRLSCSTENNVIPRGDFPALRTLSLTGEFQKASSLLDVLYAPSLQRLSLRLECESAHDIRSLNIVSTNIADHFGQSLRSIKMYYDGRPILGRSPPHSVSDDILGVRPLFELHELTSIDLYMPHCRFSPSDVGQMALAWPMVQQLDLGYEDYPALTGGDLMHFARCCPDLTSLKLPVVAFPDDVSSDSPPTTSHGLNELLLSMQYRVSSAAEGEALYNRAARWIDRIFPNLDVKTCRDRREIYTPLFFHLEQLRCARLAERSETTQ</sequence>
<dbReference type="SUPFAM" id="SSF52047">
    <property type="entry name" value="RNI-like"/>
    <property type="match status" value="1"/>
</dbReference>
<protein>
    <recommendedName>
        <fullName evidence="4">F-box domain-containing protein</fullName>
    </recommendedName>
</protein>
<reference evidence="2 3" key="1">
    <citation type="journal article" date="2016" name="Mol. Biol. Evol.">
        <title>Comparative Genomics of Early-Diverging Mushroom-Forming Fungi Provides Insights into the Origins of Lignocellulose Decay Capabilities.</title>
        <authorList>
            <person name="Nagy L.G."/>
            <person name="Riley R."/>
            <person name="Tritt A."/>
            <person name="Adam C."/>
            <person name="Daum C."/>
            <person name="Floudas D."/>
            <person name="Sun H."/>
            <person name="Yadav J.S."/>
            <person name="Pangilinan J."/>
            <person name="Larsson K.H."/>
            <person name="Matsuura K."/>
            <person name="Barry K."/>
            <person name="Labutti K."/>
            <person name="Kuo R."/>
            <person name="Ohm R.A."/>
            <person name="Bhattacharya S.S."/>
            <person name="Shirouzu T."/>
            <person name="Yoshinaga Y."/>
            <person name="Martin F.M."/>
            <person name="Grigoriev I.V."/>
            <person name="Hibbett D.S."/>
        </authorList>
    </citation>
    <scope>NUCLEOTIDE SEQUENCE [LARGE SCALE GENOMIC DNA]</scope>
    <source>
        <strain evidence="2 3">93-53</strain>
    </source>
</reference>
<dbReference type="Gene3D" id="3.80.10.10">
    <property type="entry name" value="Ribonuclease Inhibitor"/>
    <property type="match status" value="1"/>
</dbReference>
<gene>
    <name evidence="2" type="ORF">LAESUDRAFT_751061</name>
</gene>
<evidence type="ECO:0000256" key="1">
    <source>
        <dbReference type="SAM" id="MobiDB-lite"/>
    </source>
</evidence>
<name>A0A165DE16_9APHY</name>
<dbReference type="InterPro" id="IPR032675">
    <property type="entry name" value="LRR_dom_sf"/>
</dbReference>
<feature type="region of interest" description="Disordered" evidence="1">
    <location>
        <begin position="1"/>
        <end position="34"/>
    </location>
</feature>
<organism evidence="2 3">
    <name type="scientific">Laetiporus sulphureus 93-53</name>
    <dbReference type="NCBI Taxonomy" id="1314785"/>
    <lineage>
        <taxon>Eukaryota</taxon>
        <taxon>Fungi</taxon>
        <taxon>Dikarya</taxon>
        <taxon>Basidiomycota</taxon>
        <taxon>Agaricomycotina</taxon>
        <taxon>Agaricomycetes</taxon>
        <taxon>Polyporales</taxon>
        <taxon>Laetiporus</taxon>
    </lineage>
</organism>
<dbReference type="Proteomes" id="UP000076871">
    <property type="component" value="Unassembled WGS sequence"/>
</dbReference>
<dbReference type="STRING" id="1314785.A0A165DE16"/>
<evidence type="ECO:0008006" key="4">
    <source>
        <dbReference type="Google" id="ProtNLM"/>
    </source>
</evidence>
<evidence type="ECO:0000313" key="2">
    <source>
        <dbReference type="EMBL" id="KZT04676.1"/>
    </source>
</evidence>
<dbReference type="GeneID" id="63828671"/>
<dbReference type="EMBL" id="KV427635">
    <property type="protein sequence ID" value="KZT04676.1"/>
    <property type="molecule type" value="Genomic_DNA"/>
</dbReference>
<keyword evidence="3" id="KW-1185">Reference proteome</keyword>
<dbReference type="InParanoid" id="A0A165DE16"/>
<feature type="compositionally biased region" description="Basic and acidic residues" evidence="1">
    <location>
        <begin position="1"/>
        <end position="18"/>
    </location>
</feature>
<dbReference type="AlphaFoldDB" id="A0A165DE16"/>